<accession>A0A7C8IUD5</accession>
<gene>
    <name evidence="2" type="ORF">GQX73_g9512</name>
</gene>
<evidence type="ECO:0000256" key="1">
    <source>
        <dbReference type="SAM" id="MobiDB-lite"/>
    </source>
</evidence>
<feature type="region of interest" description="Disordered" evidence="1">
    <location>
        <begin position="1"/>
        <end position="43"/>
    </location>
</feature>
<reference evidence="2 3" key="1">
    <citation type="submission" date="2019-12" db="EMBL/GenBank/DDBJ databases">
        <title>Draft genome sequence of the ascomycete Xylaria multiplex DSM 110363.</title>
        <authorList>
            <person name="Buettner E."/>
            <person name="Kellner H."/>
        </authorList>
    </citation>
    <scope>NUCLEOTIDE SEQUENCE [LARGE SCALE GENOMIC DNA]</scope>
    <source>
        <strain evidence="2 3">DSM 110363</strain>
    </source>
</reference>
<evidence type="ECO:0000313" key="3">
    <source>
        <dbReference type="Proteomes" id="UP000481858"/>
    </source>
</evidence>
<keyword evidence="3" id="KW-1185">Reference proteome</keyword>
<name>A0A7C8IUD5_9PEZI</name>
<dbReference type="EMBL" id="WUBL01000168">
    <property type="protein sequence ID" value="KAF2964059.1"/>
    <property type="molecule type" value="Genomic_DNA"/>
</dbReference>
<dbReference type="OrthoDB" id="4764365at2759"/>
<dbReference type="InParanoid" id="A0A7C8IUD5"/>
<evidence type="ECO:0000313" key="2">
    <source>
        <dbReference type="EMBL" id="KAF2964059.1"/>
    </source>
</evidence>
<sequence length="226" mass="25224">MLRTPVEMRTRSARRAARESEPQTPTRAPKGKPPPGSLSEYILGQDLGDDLGEDLGEELNDLHLNPQTPALINESQVSVTLTPASPISIEEAKHLWGSTNDEQFISSALILLLNALSMCCQDVTGHWVPERQSFTLAAGCKKAYEARVDGVFRSRTGDVKAIVEVKPCPRNLKVMEIRMQETAQMAAWICSDPPNVDQMRQGTGLERYIYSPLFFLFLLEKLLREN</sequence>
<dbReference type="AlphaFoldDB" id="A0A7C8IUD5"/>
<comment type="caution">
    <text evidence="2">The sequence shown here is derived from an EMBL/GenBank/DDBJ whole genome shotgun (WGS) entry which is preliminary data.</text>
</comment>
<proteinExistence type="predicted"/>
<protein>
    <submittedName>
        <fullName evidence="2">Uncharacterized protein</fullName>
    </submittedName>
</protein>
<feature type="compositionally biased region" description="Basic and acidic residues" evidence="1">
    <location>
        <begin position="1"/>
        <end position="21"/>
    </location>
</feature>
<organism evidence="2 3">
    <name type="scientific">Xylaria multiplex</name>
    <dbReference type="NCBI Taxonomy" id="323545"/>
    <lineage>
        <taxon>Eukaryota</taxon>
        <taxon>Fungi</taxon>
        <taxon>Dikarya</taxon>
        <taxon>Ascomycota</taxon>
        <taxon>Pezizomycotina</taxon>
        <taxon>Sordariomycetes</taxon>
        <taxon>Xylariomycetidae</taxon>
        <taxon>Xylariales</taxon>
        <taxon>Xylariaceae</taxon>
        <taxon>Xylaria</taxon>
    </lineage>
</organism>
<dbReference type="Proteomes" id="UP000481858">
    <property type="component" value="Unassembled WGS sequence"/>
</dbReference>